<keyword evidence="1" id="KW-0812">Transmembrane</keyword>
<proteinExistence type="predicted"/>
<sequence length="117" mass="13427">MTQDNNKITQQSDIFLTGEKGSKSWYSYIKTITRLEESVNNLKTISATKSDIKESELRTQEAITKSAKETDRKITEAVERIDKKNKEASEKRLSHYKWIVGIILSLCTIAAILYQKI</sequence>
<gene>
    <name evidence="2" type="ORF">BECKFW1821C_GA0114237_100562</name>
</gene>
<dbReference type="EMBL" id="CAADFE010000005">
    <property type="protein sequence ID" value="VFJ64250.1"/>
    <property type="molecule type" value="Genomic_DNA"/>
</dbReference>
<evidence type="ECO:0000256" key="1">
    <source>
        <dbReference type="SAM" id="Phobius"/>
    </source>
</evidence>
<evidence type="ECO:0000313" key="2">
    <source>
        <dbReference type="EMBL" id="VFJ64250.1"/>
    </source>
</evidence>
<protein>
    <submittedName>
        <fullName evidence="2">Uncharacterized protein</fullName>
    </submittedName>
</protein>
<name>A0A450TBQ1_9GAMM</name>
<organism evidence="2">
    <name type="scientific">Candidatus Kentrum sp. FW</name>
    <dbReference type="NCBI Taxonomy" id="2126338"/>
    <lineage>
        <taxon>Bacteria</taxon>
        <taxon>Pseudomonadati</taxon>
        <taxon>Pseudomonadota</taxon>
        <taxon>Gammaproteobacteria</taxon>
        <taxon>Candidatus Kentrum</taxon>
    </lineage>
</organism>
<keyword evidence="1" id="KW-1133">Transmembrane helix</keyword>
<reference evidence="2" key="1">
    <citation type="submission" date="2019-02" db="EMBL/GenBank/DDBJ databases">
        <authorList>
            <person name="Gruber-Vodicka R. H."/>
            <person name="Seah K. B. B."/>
        </authorList>
    </citation>
    <scope>NUCLEOTIDE SEQUENCE</scope>
    <source>
        <strain evidence="2">BECK_BZ131</strain>
    </source>
</reference>
<dbReference type="AlphaFoldDB" id="A0A450TBQ1"/>
<keyword evidence="1" id="KW-0472">Membrane</keyword>
<feature type="transmembrane region" description="Helical" evidence="1">
    <location>
        <begin position="96"/>
        <end position="114"/>
    </location>
</feature>
<accession>A0A450TBQ1</accession>